<sequence length="163" mass="19658">MEVHWKTNAPYKVLYFSWLVARESCLTQENLRRRGFHLCSRCCMYGAARENNSHPFLHCPIIGQFWQLFLNLIRLRWSMLATSCDLLKCWNYNGGAVRQKKWWKLVTACKWWTIWKERNYKEFSKTSNSVHKVKMNCILLFHFWCKVNYVQETESLVDMIGSF</sequence>
<evidence type="ECO:0000259" key="1">
    <source>
        <dbReference type="Pfam" id="PF13966"/>
    </source>
</evidence>
<evidence type="ECO:0000313" key="2">
    <source>
        <dbReference type="EMBL" id="WMV33213.1"/>
    </source>
</evidence>
<dbReference type="AlphaFoldDB" id="A0AAF0R356"/>
<organism evidence="2 3">
    <name type="scientific">Solanum verrucosum</name>
    <dbReference type="NCBI Taxonomy" id="315347"/>
    <lineage>
        <taxon>Eukaryota</taxon>
        <taxon>Viridiplantae</taxon>
        <taxon>Streptophyta</taxon>
        <taxon>Embryophyta</taxon>
        <taxon>Tracheophyta</taxon>
        <taxon>Spermatophyta</taxon>
        <taxon>Magnoliopsida</taxon>
        <taxon>eudicotyledons</taxon>
        <taxon>Gunneridae</taxon>
        <taxon>Pentapetalae</taxon>
        <taxon>asterids</taxon>
        <taxon>lamiids</taxon>
        <taxon>Solanales</taxon>
        <taxon>Solanaceae</taxon>
        <taxon>Solanoideae</taxon>
        <taxon>Solaneae</taxon>
        <taxon>Solanum</taxon>
    </lineage>
</organism>
<dbReference type="Proteomes" id="UP001234989">
    <property type="component" value="Chromosome 6"/>
</dbReference>
<evidence type="ECO:0000313" key="3">
    <source>
        <dbReference type="Proteomes" id="UP001234989"/>
    </source>
</evidence>
<protein>
    <recommendedName>
        <fullName evidence="1">Reverse transcriptase zinc-binding domain-containing protein</fullName>
    </recommendedName>
</protein>
<dbReference type="EMBL" id="CP133617">
    <property type="protein sequence ID" value="WMV33213.1"/>
    <property type="molecule type" value="Genomic_DNA"/>
</dbReference>
<keyword evidence="3" id="KW-1185">Reference proteome</keyword>
<dbReference type="Pfam" id="PF13966">
    <property type="entry name" value="zf-RVT"/>
    <property type="match status" value="1"/>
</dbReference>
<dbReference type="InterPro" id="IPR026960">
    <property type="entry name" value="RVT-Znf"/>
</dbReference>
<accession>A0AAF0R356</accession>
<feature type="domain" description="Reverse transcriptase zinc-binding" evidence="1">
    <location>
        <begin position="3"/>
        <end position="66"/>
    </location>
</feature>
<name>A0AAF0R356_SOLVR</name>
<reference evidence="2" key="1">
    <citation type="submission" date="2023-08" db="EMBL/GenBank/DDBJ databases">
        <title>A de novo genome assembly of Solanum verrucosum Schlechtendal, a Mexican diploid species geographically isolated from the other diploid A-genome species in potato relatives.</title>
        <authorList>
            <person name="Hosaka K."/>
        </authorList>
    </citation>
    <scope>NUCLEOTIDE SEQUENCE</scope>
    <source>
        <tissue evidence="2">Young leaves</tissue>
    </source>
</reference>
<proteinExistence type="predicted"/>
<gene>
    <name evidence="2" type="ORF">MTR67_026598</name>
</gene>